<name>A0A0F9UZ32_9ZZZZ</name>
<reference evidence="2" key="1">
    <citation type="journal article" date="2015" name="Nature">
        <title>Complex archaea that bridge the gap between prokaryotes and eukaryotes.</title>
        <authorList>
            <person name="Spang A."/>
            <person name="Saw J.H."/>
            <person name="Jorgensen S.L."/>
            <person name="Zaremba-Niedzwiedzka K."/>
            <person name="Martijn J."/>
            <person name="Lind A.E."/>
            <person name="van Eijk R."/>
            <person name="Schleper C."/>
            <person name="Guy L."/>
            <person name="Ettema T.J."/>
        </authorList>
    </citation>
    <scope>NUCLEOTIDE SEQUENCE</scope>
</reference>
<sequence>MSTSTRHSRQNIGWAEEGTENTSPLADVATTKYFHFGPVTMTPGMLPSYEKIWIPYHNGGSIEPDELVVVNKKITETLGFVMTNGLMDYYLYGDVTNSGAGDPEQLHTMSFHDFPLTFTVRWESGYGTAATVLKREITGSKIQSRVINWDFSAEGNPVTMAITIEGRGYGVALDNAQIAAPVHAKSQSSTLDLAFFKGKSTSEVIEWDSTTKGSAIDWSNILLKCILTSARFHKRTKYSANTTTSEIHMGKVAHSVEFVVLRDTIASHTTNFLADFEADNTSGGDDLQIKLYSDSTRYMDIDMQGVSLSQAKPNYARIEDNEIPVWECVGTVKKVVPAYLDGCLNAKYTDQA</sequence>
<accession>A0A0F9UZ32</accession>
<evidence type="ECO:0000313" key="2">
    <source>
        <dbReference type="EMBL" id="KKN58863.1"/>
    </source>
</evidence>
<protein>
    <submittedName>
        <fullName evidence="2">Uncharacterized protein</fullName>
    </submittedName>
</protein>
<dbReference type="EMBL" id="LAZR01000746">
    <property type="protein sequence ID" value="KKN58863.1"/>
    <property type="molecule type" value="Genomic_DNA"/>
</dbReference>
<feature type="region of interest" description="Disordered" evidence="1">
    <location>
        <begin position="1"/>
        <end position="21"/>
    </location>
</feature>
<organism evidence="2">
    <name type="scientific">marine sediment metagenome</name>
    <dbReference type="NCBI Taxonomy" id="412755"/>
    <lineage>
        <taxon>unclassified sequences</taxon>
        <taxon>metagenomes</taxon>
        <taxon>ecological metagenomes</taxon>
    </lineage>
</organism>
<evidence type="ECO:0000256" key="1">
    <source>
        <dbReference type="SAM" id="MobiDB-lite"/>
    </source>
</evidence>
<proteinExistence type="predicted"/>
<dbReference type="AlphaFoldDB" id="A0A0F9UZ32"/>
<gene>
    <name evidence="2" type="ORF">LCGC14_0547700</name>
</gene>
<comment type="caution">
    <text evidence="2">The sequence shown here is derived from an EMBL/GenBank/DDBJ whole genome shotgun (WGS) entry which is preliminary data.</text>
</comment>